<accession>A0A2P6PBS8</accession>
<sequence>MHDFCFTILYRLLLVGGGIFGYFRKWNTTSLFEGPVIGLVLTVASNLILQAFHKTCSDS</sequence>
<evidence type="ECO:0000313" key="7">
    <source>
        <dbReference type="EMBL" id="PRQ19375.1"/>
    </source>
</evidence>
<dbReference type="Proteomes" id="UP000238479">
    <property type="component" value="Chromosome 7"/>
</dbReference>
<dbReference type="GO" id="GO:0016020">
    <property type="term" value="C:membrane"/>
    <property type="evidence" value="ECO:0007669"/>
    <property type="project" value="UniProtKB-SubCell"/>
</dbReference>
<keyword evidence="5 6" id="KW-0472">Membrane</keyword>
<evidence type="ECO:0000256" key="2">
    <source>
        <dbReference type="ARBA" id="ARBA00007590"/>
    </source>
</evidence>
<organism evidence="7 8">
    <name type="scientific">Rosa chinensis</name>
    <name type="common">China rose</name>
    <dbReference type="NCBI Taxonomy" id="74649"/>
    <lineage>
        <taxon>Eukaryota</taxon>
        <taxon>Viridiplantae</taxon>
        <taxon>Streptophyta</taxon>
        <taxon>Embryophyta</taxon>
        <taxon>Tracheophyta</taxon>
        <taxon>Spermatophyta</taxon>
        <taxon>Magnoliopsida</taxon>
        <taxon>eudicotyledons</taxon>
        <taxon>Gunneridae</taxon>
        <taxon>Pentapetalae</taxon>
        <taxon>rosids</taxon>
        <taxon>fabids</taxon>
        <taxon>Rosales</taxon>
        <taxon>Rosaceae</taxon>
        <taxon>Rosoideae</taxon>
        <taxon>Rosoideae incertae sedis</taxon>
        <taxon>Rosa</taxon>
    </lineage>
</organism>
<protein>
    <submittedName>
        <fullName evidence="7">Putative TMEM14 family protein</fullName>
    </submittedName>
</protein>
<dbReference type="Pfam" id="PF03647">
    <property type="entry name" value="Tmemb_14"/>
    <property type="match status" value="1"/>
</dbReference>
<dbReference type="AlphaFoldDB" id="A0A2P6PBS8"/>
<dbReference type="InterPro" id="IPR005349">
    <property type="entry name" value="TMEM14"/>
</dbReference>
<dbReference type="InterPro" id="IPR044890">
    <property type="entry name" value="TMEM14_sf"/>
</dbReference>
<evidence type="ECO:0000256" key="5">
    <source>
        <dbReference type="ARBA" id="ARBA00023136"/>
    </source>
</evidence>
<evidence type="ECO:0000256" key="1">
    <source>
        <dbReference type="ARBA" id="ARBA00004370"/>
    </source>
</evidence>
<gene>
    <name evidence="7" type="ORF">RchiOBHm_Chr7g0216541</name>
</gene>
<dbReference type="EMBL" id="PDCK01000045">
    <property type="protein sequence ID" value="PRQ19375.1"/>
    <property type="molecule type" value="Genomic_DNA"/>
</dbReference>
<dbReference type="Gramene" id="PRQ19375">
    <property type="protein sequence ID" value="PRQ19375"/>
    <property type="gene ID" value="RchiOBHm_Chr7g0216541"/>
</dbReference>
<evidence type="ECO:0000256" key="3">
    <source>
        <dbReference type="ARBA" id="ARBA00022692"/>
    </source>
</evidence>
<feature type="transmembrane region" description="Helical" evidence="6">
    <location>
        <begin position="6"/>
        <end position="23"/>
    </location>
</feature>
<feature type="transmembrane region" description="Helical" evidence="6">
    <location>
        <begin position="35"/>
        <end position="53"/>
    </location>
</feature>
<dbReference type="Gene3D" id="1.10.10.1740">
    <property type="entry name" value="Transmembrane protein 14-like"/>
    <property type="match status" value="1"/>
</dbReference>
<comment type="similarity">
    <text evidence="2">Belongs to the TMEM14 family.</text>
</comment>
<comment type="caution">
    <text evidence="7">The sequence shown here is derived from an EMBL/GenBank/DDBJ whole genome shotgun (WGS) entry which is preliminary data.</text>
</comment>
<keyword evidence="3 6" id="KW-0812">Transmembrane</keyword>
<reference evidence="7 8" key="1">
    <citation type="journal article" date="2018" name="Nat. Genet.">
        <title>The Rosa genome provides new insights in the design of modern roses.</title>
        <authorList>
            <person name="Bendahmane M."/>
        </authorList>
    </citation>
    <scope>NUCLEOTIDE SEQUENCE [LARGE SCALE GENOMIC DNA]</scope>
    <source>
        <strain evidence="8">cv. Old Blush</strain>
    </source>
</reference>
<keyword evidence="8" id="KW-1185">Reference proteome</keyword>
<evidence type="ECO:0000256" key="6">
    <source>
        <dbReference type="SAM" id="Phobius"/>
    </source>
</evidence>
<comment type="subcellular location">
    <subcellularLocation>
        <location evidence="1">Membrane</location>
    </subcellularLocation>
</comment>
<dbReference type="STRING" id="74649.A0A2P6PBS8"/>
<keyword evidence="4 6" id="KW-1133">Transmembrane helix</keyword>
<evidence type="ECO:0000256" key="4">
    <source>
        <dbReference type="ARBA" id="ARBA00022989"/>
    </source>
</evidence>
<proteinExistence type="inferred from homology"/>
<name>A0A2P6PBS8_ROSCH</name>
<evidence type="ECO:0000313" key="8">
    <source>
        <dbReference type="Proteomes" id="UP000238479"/>
    </source>
</evidence>